<organism evidence="1 2">
    <name type="scientific">Pseudomonas fulva (strain 12-X)</name>
    <dbReference type="NCBI Taxonomy" id="743720"/>
    <lineage>
        <taxon>Bacteria</taxon>
        <taxon>Pseudomonadati</taxon>
        <taxon>Pseudomonadota</taxon>
        <taxon>Gammaproteobacteria</taxon>
        <taxon>Pseudomonadales</taxon>
        <taxon>Pseudomonadaceae</taxon>
        <taxon>Pseudomonas</taxon>
    </lineage>
</organism>
<gene>
    <name evidence="1" type="ordered locus">Psefu_2279</name>
</gene>
<name>F6AC64_PSEF1</name>
<accession>F6AC64</accession>
<keyword evidence="2" id="KW-1185">Reference proteome</keyword>
<dbReference type="RefSeq" id="WP_013791375.1">
    <property type="nucleotide sequence ID" value="NC_015556.1"/>
</dbReference>
<evidence type="ECO:0000313" key="2">
    <source>
        <dbReference type="Proteomes" id="UP000000686"/>
    </source>
</evidence>
<dbReference type="KEGG" id="pfv:Psefu_2279"/>
<dbReference type="AlphaFoldDB" id="F6AC64"/>
<dbReference type="HOGENOM" id="CLU_1585077_0_0_6"/>
<protein>
    <recommendedName>
        <fullName evidence="3">PD(D/E)XK endonuclease domain-containing protein</fullName>
    </recommendedName>
</protein>
<sequence>MNLDTHQSVYREKLIEHLFVGEMLKLSWLKYGATLEVSHSMLDRSGHDIVLEANGIVRHIQLKTSAISAATSSQNVHLDLARKPSGCVIWIQFDPTTMALGPFLFFGGLPGEPLADLQGFRVGRHTKANVAGIKTERPNIRVVPRTSFASIDSIEALYAELFGS</sequence>
<evidence type="ECO:0000313" key="1">
    <source>
        <dbReference type="EMBL" id="AEF22246.1"/>
    </source>
</evidence>
<dbReference type="OrthoDB" id="5917942at2"/>
<dbReference type="eggNOG" id="ENOG50317R8">
    <property type="taxonomic scope" value="Bacteria"/>
</dbReference>
<proteinExistence type="predicted"/>
<dbReference type="STRING" id="743720.Psefu_2279"/>
<dbReference type="EMBL" id="CP002727">
    <property type="protein sequence ID" value="AEF22246.1"/>
    <property type="molecule type" value="Genomic_DNA"/>
</dbReference>
<evidence type="ECO:0008006" key="3">
    <source>
        <dbReference type="Google" id="ProtNLM"/>
    </source>
</evidence>
<reference evidence="1 2" key="1">
    <citation type="submission" date="2011-04" db="EMBL/GenBank/DDBJ databases">
        <title>Complete sequence of Pseudomonas fulva 12-X.</title>
        <authorList>
            <consortium name="US DOE Joint Genome Institute"/>
            <person name="Lucas S."/>
            <person name="Han J."/>
            <person name="Lapidus A."/>
            <person name="Cheng J.-F."/>
            <person name="Goodwin L."/>
            <person name="Pitluck S."/>
            <person name="Peters L."/>
            <person name="Mikhailova N."/>
            <person name="Pagani I."/>
            <person name="Davenport K."/>
            <person name="Han C."/>
            <person name="Tapia R."/>
            <person name="Land M."/>
            <person name="Hauser L."/>
            <person name="Kyrpides N."/>
            <person name="Ivanova N."/>
            <person name="Pagani I."/>
            <person name="Lcollab F.I."/>
            <person name="Woyke T."/>
        </authorList>
    </citation>
    <scope>NUCLEOTIDE SEQUENCE [LARGE SCALE GENOMIC DNA]</scope>
    <source>
        <strain evidence="2">12-X</strain>
    </source>
</reference>
<dbReference type="Proteomes" id="UP000000686">
    <property type="component" value="Chromosome"/>
</dbReference>